<feature type="transmembrane region" description="Helical" evidence="1">
    <location>
        <begin position="321"/>
        <end position="342"/>
    </location>
</feature>
<evidence type="ECO:0000256" key="1">
    <source>
        <dbReference type="SAM" id="Phobius"/>
    </source>
</evidence>
<feature type="transmembrane region" description="Helical" evidence="1">
    <location>
        <begin position="381"/>
        <end position="400"/>
    </location>
</feature>
<proteinExistence type="predicted"/>
<reference evidence="3" key="1">
    <citation type="submission" date="2016-10" db="EMBL/GenBank/DDBJ databases">
        <authorList>
            <person name="Varghese N."/>
            <person name="Submissions S."/>
        </authorList>
    </citation>
    <scope>NUCLEOTIDE SEQUENCE [LARGE SCALE GENOMIC DNA]</scope>
    <source>
        <strain evidence="3">CGMCC 1.8975</strain>
    </source>
</reference>
<dbReference type="STRING" id="651662.SAMN04488069_10612"/>
<protein>
    <recommendedName>
        <fullName evidence="4">Dolichyl-phosphate-mannose-protein mannosyltransferase</fullName>
    </recommendedName>
</protein>
<dbReference type="EMBL" id="FNOV01000006">
    <property type="protein sequence ID" value="SDY15292.1"/>
    <property type="molecule type" value="Genomic_DNA"/>
</dbReference>
<dbReference type="AlphaFoldDB" id="A0A1H3HIN0"/>
<feature type="transmembrane region" description="Helical" evidence="1">
    <location>
        <begin position="243"/>
        <end position="263"/>
    </location>
</feature>
<keyword evidence="3" id="KW-1185">Reference proteome</keyword>
<evidence type="ECO:0000313" key="3">
    <source>
        <dbReference type="Proteomes" id="UP000199249"/>
    </source>
</evidence>
<sequence>MGVLATLLQFQDRRWKPLEVFDYDSGGYYVYLPSAFIYHDLAGADSLARLHEAYLPGKEFNMGLVAVPGGSGGTISKYPLGMALANLPWFGGAHLYAGWAGYAQDGFTRPYQQITMVAGLAHALLGLLVLAGLLRRLFPDSVAAWTLAVIGLGTNLLCYASLEAAMAHAPLFLWQAALLYCTVRWYETFRPGFMLGIGLFLGLAVLTRPTEILYVLVPLLWGLRSVASLRSRPALWWQHRGQLAMAALLLLAIGSLQLLFWRATTGHWLFYSYQGEAFDFRHPHLLDGLFSFRKGWLLYTPLAGVALLSLGGALQRQLPAAWVPLLVTVVGVVYVTFSWEQWWYGGGFGARALISLYPLLALGLASLLAQARAGRRFGYGLLRGVLVLGILLSCLQTWQFGAGTLHWDETTAESYFANFFTIKH</sequence>
<feature type="transmembrane region" description="Helical" evidence="1">
    <location>
        <begin position="142"/>
        <end position="162"/>
    </location>
</feature>
<keyword evidence="1" id="KW-1133">Transmembrane helix</keyword>
<evidence type="ECO:0008006" key="4">
    <source>
        <dbReference type="Google" id="ProtNLM"/>
    </source>
</evidence>
<feature type="transmembrane region" description="Helical" evidence="1">
    <location>
        <begin position="114"/>
        <end position="136"/>
    </location>
</feature>
<feature type="transmembrane region" description="Helical" evidence="1">
    <location>
        <begin position="169"/>
        <end position="186"/>
    </location>
</feature>
<dbReference type="Proteomes" id="UP000199249">
    <property type="component" value="Unassembled WGS sequence"/>
</dbReference>
<accession>A0A1H3HIN0</accession>
<gene>
    <name evidence="2" type="ORF">SAMN04488069_10612</name>
</gene>
<keyword evidence="1" id="KW-0472">Membrane</keyword>
<evidence type="ECO:0000313" key="2">
    <source>
        <dbReference type="EMBL" id="SDY15292.1"/>
    </source>
</evidence>
<organism evidence="2 3">
    <name type="scientific">Hymenobacter psychrophilus</name>
    <dbReference type="NCBI Taxonomy" id="651662"/>
    <lineage>
        <taxon>Bacteria</taxon>
        <taxon>Pseudomonadati</taxon>
        <taxon>Bacteroidota</taxon>
        <taxon>Cytophagia</taxon>
        <taxon>Cytophagales</taxon>
        <taxon>Hymenobacteraceae</taxon>
        <taxon>Hymenobacter</taxon>
    </lineage>
</organism>
<feature type="transmembrane region" description="Helical" evidence="1">
    <location>
        <begin position="192"/>
        <end position="223"/>
    </location>
</feature>
<feature type="transmembrane region" description="Helical" evidence="1">
    <location>
        <begin position="348"/>
        <end position="369"/>
    </location>
</feature>
<feature type="transmembrane region" description="Helical" evidence="1">
    <location>
        <begin position="296"/>
        <end position="314"/>
    </location>
</feature>
<keyword evidence="1" id="KW-0812">Transmembrane</keyword>
<name>A0A1H3HIN0_9BACT</name>